<gene>
    <name evidence="3" type="ORF">FEM55_19705</name>
</gene>
<feature type="domain" description="Peptidase M28" evidence="2">
    <location>
        <begin position="302"/>
        <end position="513"/>
    </location>
</feature>
<dbReference type="Gene3D" id="3.50.30.30">
    <property type="match status" value="1"/>
</dbReference>
<dbReference type="AlphaFoldDB" id="A0A5R9K7C3"/>
<evidence type="ECO:0000259" key="2">
    <source>
        <dbReference type="Pfam" id="PF04389"/>
    </source>
</evidence>
<dbReference type="Gene3D" id="3.40.630.10">
    <property type="entry name" value="Zn peptidases"/>
    <property type="match status" value="2"/>
</dbReference>
<evidence type="ECO:0000313" key="3">
    <source>
        <dbReference type="EMBL" id="TLU89765.1"/>
    </source>
</evidence>
<dbReference type="GO" id="GO:0006508">
    <property type="term" value="P:proteolysis"/>
    <property type="evidence" value="ECO:0007669"/>
    <property type="project" value="InterPro"/>
</dbReference>
<dbReference type="GO" id="GO:0008235">
    <property type="term" value="F:metalloexopeptidase activity"/>
    <property type="evidence" value="ECO:0007669"/>
    <property type="project" value="InterPro"/>
</dbReference>
<dbReference type="InterPro" id="IPR007484">
    <property type="entry name" value="Peptidase_M28"/>
</dbReference>
<dbReference type="PANTHER" id="PTHR12147:SF26">
    <property type="entry name" value="PEPTIDASE M28 DOMAIN-CONTAINING PROTEIN"/>
    <property type="match status" value="1"/>
</dbReference>
<dbReference type="OrthoDB" id="1521787at2"/>
<protein>
    <submittedName>
        <fullName evidence="3">M28 family peptidase</fullName>
    </submittedName>
</protein>
<dbReference type="RefSeq" id="WP_138283119.1">
    <property type="nucleotide sequence ID" value="NZ_BMGE01000006.1"/>
</dbReference>
<dbReference type="PROSITE" id="PS00018">
    <property type="entry name" value="EF_HAND_1"/>
    <property type="match status" value="1"/>
</dbReference>
<evidence type="ECO:0000256" key="1">
    <source>
        <dbReference type="SAM" id="SignalP"/>
    </source>
</evidence>
<accession>A0A5R9K7C3</accession>
<dbReference type="InterPro" id="IPR045175">
    <property type="entry name" value="M28_fam"/>
</dbReference>
<keyword evidence="4" id="KW-1185">Reference proteome</keyword>
<feature type="chain" id="PRO_5024447576" evidence="1">
    <location>
        <begin position="20"/>
        <end position="532"/>
    </location>
</feature>
<dbReference type="EMBL" id="VCEI01000029">
    <property type="protein sequence ID" value="TLU89765.1"/>
    <property type="molecule type" value="Genomic_DNA"/>
</dbReference>
<reference evidence="3 4" key="1">
    <citation type="submission" date="2019-05" db="EMBL/GenBank/DDBJ databases">
        <authorList>
            <person name="Qu J.-H."/>
        </authorList>
    </citation>
    <scope>NUCLEOTIDE SEQUENCE [LARGE SCALE GENOMIC DNA]</scope>
    <source>
        <strain evidence="3 4">Z12</strain>
    </source>
</reference>
<evidence type="ECO:0000313" key="4">
    <source>
        <dbReference type="Proteomes" id="UP000309788"/>
    </source>
</evidence>
<proteinExistence type="predicted"/>
<keyword evidence="1" id="KW-0732">Signal</keyword>
<dbReference type="InterPro" id="IPR018247">
    <property type="entry name" value="EF_Hand_1_Ca_BS"/>
</dbReference>
<comment type="caution">
    <text evidence="3">The sequence shown here is derived from an EMBL/GenBank/DDBJ whole genome shotgun (WGS) entry which is preliminary data.</text>
</comment>
<name>A0A5R9K7C3_9BACT</name>
<dbReference type="Proteomes" id="UP000309788">
    <property type="component" value="Unassembled WGS sequence"/>
</dbReference>
<sequence length="532" mass="58494">MNKNLMAGMFLSVATLANAQDDASEFAKSITPEDLKKHLVIIASDSLEGRDTGSPGQKKAAEYVSGFYKAYGTTPIAPASDGSKSYLQKYNLYKRAWGEVYVKVNGRKYEFNKDFYLNGLVSIPEEVNTPVVTAGYGIEESSYNDYANLDVKDKSVILFDGEPESGSGSGKFLLSGSGEKSKWSGPVSWQPKVKLAIAKGARFVFIVTDKTGEDLDKEIRQRAVMSRRFSAPTLKPVEESLTNMAAFVISPEMAASILKTSAAALLKSKTALGKSGKPAAKNLTGNVSLKAERVSETIETENVAAFMEGSDKKDEVLVISAHLDHIGISPNGEINNGADDDGSGTVSLLELAEAFSKAKAAGKGPRRSILFLNVTGEEKGLFGSEYYSENPLLPLKNTIADLNIDMIGRVDEAHKNDPKYVYLIGSDKLSSTLHAISEDANKKYINYKLDYTFNDAKDPNRFYYRSDHYNFAKMGVPVIFYFTGVHEDYHKPGDDVEKIMFDKQAEIVKLVFYTAWELANRDERIVVDSNKE</sequence>
<dbReference type="PANTHER" id="PTHR12147">
    <property type="entry name" value="METALLOPEPTIDASE M28 FAMILY MEMBER"/>
    <property type="match status" value="1"/>
</dbReference>
<dbReference type="SUPFAM" id="SSF53187">
    <property type="entry name" value="Zn-dependent exopeptidases"/>
    <property type="match status" value="1"/>
</dbReference>
<organism evidence="3 4">
    <name type="scientific">Dyadobacter sediminis</name>
    <dbReference type="NCBI Taxonomy" id="1493691"/>
    <lineage>
        <taxon>Bacteria</taxon>
        <taxon>Pseudomonadati</taxon>
        <taxon>Bacteroidota</taxon>
        <taxon>Cytophagia</taxon>
        <taxon>Cytophagales</taxon>
        <taxon>Spirosomataceae</taxon>
        <taxon>Dyadobacter</taxon>
    </lineage>
</organism>
<feature type="signal peptide" evidence="1">
    <location>
        <begin position="1"/>
        <end position="19"/>
    </location>
</feature>
<dbReference type="Pfam" id="PF04389">
    <property type="entry name" value="Peptidase_M28"/>
    <property type="match status" value="1"/>
</dbReference>